<protein>
    <recommendedName>
        <fullName evidence="2">Transposase (Putative), gypsy type</fullName>
    </recommendedName>
</protein>
<organism evidence="1">
    <name type="scientific">Tanacetum cinerariifolium</name>
    <name type="common">Dalmatian daisy</name>
    <name type="synonym">Chrysanthemum cinerariifolium</name>
    <dbReference type="NCBI Taxonomy" id="118510"/>
    <lineage>
        <taxon>Eukaryota</taxon>
        <taxon>Viridiplantae</taxon>
        <taxon>Streptophyta</taxon>
        <taxon>Embryophyta</taxon>
        <taxon>Tracheophyta</taxon>
        <taxon>Spermatophyta</taxon>
        <taxon>Magnoliopsida</taxon>
        <taxon>eudicotyledons</taxon>
        <taxon>Gunneridae</taxon>
        <taxon>Pentapetalae</taxon>
        <taxon>asterids</taxon>
        <taxon>campanulids</taxon>
        <taxon>Asterales</taxon>
        <taxon>Asteraceae</taxon>
        <taxon>Asteroideae</taxon>
        <taxon>Anthemideae</taxon>
        <taxon>Anthemidinae</taxon>
        <taxon>Tanacetum</taxon>
    </lineage>
</organism>
<evidence type="ECO:0000313" key="1">
    <source>
        <dbReference type="EMBL" id="GEX06496.1"/>
    </source>
</evidence>
<sequence>MMSELPDDVVGVYHRVFDFSGVRIPFSSFLLALIKHFKTLCKQGHWFSFSKRHAPSPVCIDDNHSCMKHWKSGFFLIDQRAIPDYMSWRHPDSAINDPTPPDVMGVYDFLCLLEWTSDEVLEKPHHDIRPTLQRLPFYCTPPAATDVLILELTFEDLVTSNPSAKIVAKAEASQNTTRPNIFTDDSSAECNDDDDSCDEILLVTLICSATMIPSSENQGGGFAALAAEGLNTRDSHRKGIMNDDDVVPDVFGDAIHREFFPFFPGHCYATYPEGGIFGNYKFTHEEWDAPHQPTLTVLTNERQVTRLNDKLFASDAAFTKFKAKGNERKKKIKSFTKSLDNLHAEVARRSVDLNRATILEAERDEEILHLKVELLSLAASARFEHGLSMHWTKEEFVVVLRKISQFMHGARGSERVSSSASDVVVALSVGEKGDGFVPSSIIDEEAAATPFGI</sequence>
<accession>A0A699H1E2</accession>
<gene>
    <name evidence="1" type="ORF">Tci_278471</name>
</gene>
<reference evidence="1" key="1">
    <citation type="journal article" date="2019" name="Sci. Rep.">
        <title>Draft genome of Tanacetum cinerariifolium, the natural source of mosquito coil.</title>
        <authorList>
            <person name="Yamashiro T."/>
            <person name="Shiraishi A."/>
            <person name="Satake H."/>
            <person name="Nakayama K."/>
        </authorList>
    </citation>
    <scope>NUCLEOTIDE SEQUENCE</scope>
</reference>
<evidence type="ECO:0008006" key="2">
    <source>
        <dbReference type="Google" id="ProtNLM"/>
    </source>
</evidence>
<dbReference type="EMBL" id="BKCJ010087636">
    <property type="protein sequence ID" value="GEX06496.1"/>
    <property type="molecule type" value="Genomic_DNA"/>
</dbReference>
<proteinExistence type="predicted"/>
<comment type="caution">
    <text evidence="1">The sequence shown here is derived from an EMBL/GenBank/DDBJ whole genome shotgun (WGS) entry which is preliminary data.</text>
</comment>
<dbReference type="AlphaFoldDB" id="A0A699H1E2"/>
<name>A0A699H1E2_TANCI</name>